<dbReference type="EMBL" id="CP001791">
    <property type="protein sequence ID" value="ADH99989.1"/>
    <property type="molecule type" value="Genomic_DNA"/>
</dbReference>
<dbReference type="Pfam" id="PF11667">
    <property type="entry name" value="DUF3267"/>
    <property type="match status" value="1"/>
</dbReference>
<feature type="transmembrane region" description="Helical" evidence="1">
    <location>
        <begin position="52"/>
        <end position="75"/>
    </location>
</feature>
<feature type="transmembrane region" description="Helical" evidence="1">
    <location>
        <begin position="18"/>
        <end position="37"/>
    </location>
</feature>
<sequence>MNCLKTISVERDFGKEKLLLISTLFSGAYFLIFYTLFRTLLPQTALVDHGPFVLVLAVAAIVPIHLVLHCIPLWFSGIRASCGIRKEQWPFFYYSFSDAISKRVSILSTLSPAILITFATLTAAVLFPQYIHYIALASALNAGLSVFDMMNARQIWMIPKQCLIEEHRDGFYILRPIRHEEAN</sequence>
<dbReference type="eggNOG" id="ENOG50307XE">
    <property type="taxonomic scope" value="Bacteria"/>
</dbReference>
<evidence type="ECO:0000313" key="3">
    <source>
        <dbReference type="Proteomes" id="UP000000271"/>
    </source>
</evidence>
<dbReference type="InterPro" id="IPR021683">
    <property type="entry name" value="DUF3267"/>
</dbReference>
<feature type="transmembrane region" description="Helical" evidence="1">
    <location>
        <begin position="130"/>
        <end position="150"/>
    </location>
</feature>
<dbReference type="Proteomes" id="UP000000271">
    <property type="component" value="Chromosome"/>
</dbReference>
<evidence type="ECO:0000313" key="2">
    <source>
        <dbReference type="EMBL" id="ADH99989.1"/>
    </source>
</evidence>
<keyword evidence="1" id="KW-1133">Transmembrane helix</keyword>
<dbReference type="OrthoDB" id="2360495at2"/>
<protein>
    <recommendedName>
        <fullName evidence="4">Zincin peptidase</fullName>
    </recommendedName>
</protein>
<dbReference type="STRING" id="439292.Bsel_2488"/>
<proteinExistence type="predicted"/>
<dbReference type="RefSeq" id="WP_013173411.1">
    <property type="nucleotide sequence ID" value="NC_014219.1"/>
</dbReference>
<feature type="transmembrane region" description="Helical" evidence="1">
    <location>
        <begin position="104"/>
        <end position="124"/>
    </location>
</feature>
<accession>D6XX13</accession>
<gene>
    <name evidence="2" type="ordered locus">Bsel_2488</name>
</gene>
<reference evidence="2" key="1">
    <citation type="submission" date="2009-10" db="EMBL/GenBank/DDBJ databases">
        <title>Complete sequence of Bacillus selenitireducens MLS10.</title>
        <authorList>
            <consortium name="US DOE Joint Genome Institute"/>
            <person name="Lucas S."/>
            <person name="Copeland A."/>
            <person name="Lapidus A."/>
            <person name="Glavina del Rio T."/>
            <person name="Dalin E."/>
            <person name="Tice H."/>
            <person name="Bruce D."/>
            <person name="Goodwin L."/>
            <person name="Pitluck S."/>
            <person name="Sims D."/>
            <person name="Brettin T."/>
            <person name="Detter J.C."/>
            <person name="Han C."/>
            <person name="Larimer F."/>
            <person name="Land M."/>
            <person name="Hauser L."/>
            <person name="Kyrpides N."/>
            <person name="Ovchinnikova G."/>
            <person name="Stolz J."/>
        </authorList>
    </citation>
    <scope>NUCLEOTIDE SEQUENCE [LARGE SCALE GENOMIC DNA]</scope>
    <source>
        <strain evidence="2">MLS10</strain>
    </source>
</reference>
<name>D6XX13_BACIE</name>
<dbReference type="HOGENOM" id="CLU_105877_1_0_9"/>
<keyword evidence="1" id="KW-0472">Membrane</keyword>
<dbReference type="KEGG" id="bse:Bsel_2488"/>
<evidence type="ECO:0008006" key="4">
    <source>
        <dbReference type="Google" id="ProtNLM"/>
    </source>
</evidence>
<evidence type="ECO:0000256" key="1">
    <source>
        <dbReference type="SAM" id="Phobius"/>
    </source>
</evidence>
<organism evidence="2 3">
    <name type="scientific">Bacillus selenitireducens (strain ATCC 700615 / DSM 15326 / MLS10)</name>
    <dbReference type="NCBI Taxonomy" id="439292"/>
    <lineage>
        <taxon>Bacteria</taxon>
        <taxon>Bacillati</taxon>
        <taxon>Bacillota</taxon>
        <taxon>Bacilli</taxon>
        <taxon>Bacillales</taxon>
        <taxon>Bacillaceae</taxon>
        <taxon>Salisediminibacterium</taxon>
    </lineage>
</organism>
<dbReference type="AlphaFoldDB" id="D6XX13"/>
<keyword evidence="1" id="KW-0812">Transmembrane</keyword>
<keyword evidence="3" id="KW-1185">Reference proteome</keyword>